<protein>
    <submittedName>
        <fullName evidence="1">Uncharacterized protein</fullName>
    </submittedName>
</protein>
<dbReference type="STRING" id="59196.RICGR_0781"/>
<comment type="caution">
    <text evidence="1">The sequence shown here is derived from an EMBL/GenBank/DDBJ whole genome shotgun (WGS) entry which is preliminary data.</text>
</comment>
<dbReference type="eggNOG" id="ENOG5032BNK">
    <property type="taxonomic scope" value="Bacteria"/>
</dbReference>
<keyword evidence="2" id="KW-1185">Reference proteome</keyword>
<name>A8PMN9_9COXI</name>
<dbReference type="EMBL" id="AAQJ02000001">
    <property type="protein sequence ID" value="EDP46765.1"/>
    <property type="molecule type" value="Genomic_DNA"/>
</dbReference>
<dbReference type="Proteomes" id="UP000054075">
    <property type="component" value="Unassembled WGS sequence"/>
</dbReference>
<sequence length="557" mass="64929">MNPDILELVKKNKTIPHFFNRLTPKDKKLLCLKKAIHKGNFRAKIWNHTDCNLYLIYLIQEKMIPFWQGITAYVYLIAKMQYTQTQSLSEDDQDVKLNYSVRIMLLTKSGKITALGYRYLVGVMHSFEKINIYLDFESLVRYVLELPRIEQWLIETECDHHMSLLKTKHDSDRLMLILIHNISFIQNISNYGDDPTLQYLVPSSSLINYCLKALNKKPMCMRPILGSLSLERLYQWHENDFHPVSLYAPQVLSNPKNADGYRCGPFPMWLHDIGHIFWASMLSKREREYIFATYIPALRHLHTLAETVHDESSIERLKAIQQCTNDFDLTDILYYADPVKRLKTYLAHTMGKHPLYPICLYSGVHEFEPIGCAEGDTFYFLLHYALFSDKTPDHYKAVYQMLIDFVATGFGYRDPRCINALKILAKNAAHYADALFSSEQPIQLRINHLSWKKLLTTRGMSEELWLAITSDPARAQELLVMVEQGFIFFHPYASMTLAKRLTFMQYLNQFSTHETYYNSYPCANNVVPFRSGFFNHRPHDTPSEFFVSGSSALTHRG</sequence>
<reference evidence="1" key="1">
    <citation type="submission" date="2006-04" db="EMBL/GenBank/DDBJ databases">
        <authorList>
            <person name="Seshadri R."/>
            <person name="Federici B.A."/>
        </authorList>
    </citation>
    <scope>NUCLEOTIDE SEQUENCE [LARGE SCALE GENOMIC DNA]</scope>
</reference>
<gene>
    <name evidence="1" type="ORF">RICGR_0781</name>
</gene>
<accession>A8PMN9</accession>
<reference evidence="1" key="2">
    <citation type="submission" date="2007-10" db="EMBL/GenBank/DDBJ databases">
        <authorList>
            <person name="Myers G.S."/>
        </authorList>
    </citation>
    <scope>NUCLEOTIDE SEQUENCE [LARGE SCALE GENOMIC DNA]</scope>
</reference>
<dbReference type="OrthoDB" id="5659813at2"/>
<proteinExistence type="predicted"/>
<dbReference type="RefSeq" id="WP_006035736.1">
    <property type="nucleotide sequence ID" value="NZ_AAQJ02000001.1"/>
</dbReference>
<organism evidence="1 2">
    <name type="scientific">Rickettsiella grylli</name>
    <dbReference type="NCBI Taxonomy" id="59196"/>
    <lineage>
        <taxon>Bacteria</taxon>
        <taxon>Pseudomonadati</taxon>
        <taxon>Pseudomonadota</taxon>
        <taxon>Gammaproteobacteria</taxon>
        <taxon>Legionellales</taxon>
        <taxon>Coxiellaceae</taxon>
        <taxon>Rickettsiella</taxon>
    </lineage>
</organism>
<evidence type="ECO:0000313" key="2">
    <source>
        <dbReference type="Proteomes" id="UP000054075"/>
    </source>
</evidence>
<dbReference type="AlphaFoldDB" id="A8PMN9"/>
<evidence type="ECO:0000313" key="1">
    <source>
        <dbReference type="EMBL" id="EDP46765.1"/>
    </source>
</evidence>